<dbReference type="OrthoDB" id="8443918at2"/>
<keyword evidence="3" id="KW-1185">Reference proteome</keyword>
<accession>A0A1T3P8I1</accession>
<dbReference type="Gene3D" id="1.10.10.10">
    <property type="entry name" value="Winged helix-like DNA-binding domain superfamily/Winged helix DNA-binding domain"/>
    <property type="match status" value="1"/>
</dbReference>
<reference evidence="2 3" key="1">
    <citation type="submission" date="2017-03" db="EMBL/GenBank/DDBJ databases">
        <title>Draft genome sequence of Streptomyces scabrisporus NF3, endophyte isolated from Amphipterygium adstringens.</title>
        <authorList>
            <person name="Vazquez M."/>
            <person name="Ceapa C.D."/>
            <person name="Rodriguez Luna D."/>
            <person name="Sanchez Esquivel S."/>
        </authorList>
    </citation>
    <scope>NUCLEOTIDE SEQUENCE [LARGE SCALE GENOMIC DNA]</scope>
    <source>
        <strain evidence="2 3">NF3</strain>
    </source>
</reference>
<dbReference type="AlphaFoldDB" id="A0A1T3P8I1"/>
<evidence type="ECO:0000313" key="3">
    <source>
        <dbReference type="Proteomes" id="UP000190037"/>
    </source>
</evidence>
<dbReference type="InterPro" id="IPR052509">
    <property type="entry name" value="Metal_resp_DNA-bind_regulator"/>
</dbReference>
<dbReference type="InterPro" id="IPR036390">
    <property type="entry name" value="WH_DNA-bd_sf"/>
</dbReference>
<protein>
    <submittedName>
        <fullName evidence="2">PadR family transcriptional regulator</fullName>
    </submittedName>
</protein>
<dbReference type="PANTHER" id="PTHR33169:SF27">
    <property type="entry name" value="TRANSCRIPTIONAL REGULATOR PADR FAMILY PROTEIN"/>
    <property type="match status" value="1"/>
</dbReference>
<dbReference type="SUPFAM" id="SSF46785">
    <property type="entry name" value="Winged helix' DNA-binding domain"/>
    <property type="match status" value="1"/>
</dbReference>
<dbReference type="Proteomes" id="UP000190037">
    <property type="component" value="Unassembled WGS sequence"/>
</dbReference>
<organism evidence="2 3">
    <name type="scientific">Embleya scabrispora</name>
    <dbReference type="NCBI Taxonomy" id="159449"/>
    <lineage>
        <taxon>Bacteria</taxon>
        <taxon>Bacillati</taxon>
        <taxon>Actinomycetota</taxon>
        <taxon>Actinomycetes</taxon>
        <taxon>Kitasatosporales</taxon>
        <taxon>Streptomycetaceae</taxon>
        <taxon>Embleya</taxon>
    </lineage>
</organism>
<evidence type="ECO:0000259" key="1">
    <source>
        <dbReference type="Pfam" id="PF03551"/>
    </source>
</evidence>
<evidence type="ECO:0000313" key="2">
    <source>
        <dbReference type="EMBL" id="OPC85416.1"/>
    </source>
</evidence>
<dbReference type="Pfam" id="PF03551">
    <property type="entry name" value="PadR"/>
    <property type="match status" value="1"/>
</dbReference>
<sequence>MGLLYRDPMHPYAIQQRIKQWGKDKVVNVGQRASLYKTINRLREAELISVRETERDQQYPERTVYEITEAGRVACHAWMAEMVATPRNEFPEFPAALSFLALVTPETARELLTRRREALVARLADLDAEAAQTTRMNLPRVVLLEDEYLRAMTDAELRWVDAVSGDLTTGRLAWDEASLAAFTEAAAE</sequence>
<dbReference type="STRING" id="159449.B4N89_30060"/>
<dbReference type="PANTHER" id="PTHR33169">
    <property type="entry name" value="PADR-FAMILY TRANSCRIPTIONAL REGULATOR"/>
    <property type="match status" value="1"/>
</dbReference>
<proteinExistence type="predicted"/>
<feature type="domain" description="Transcription regulator PadR N-terminal" evidence="1">
    <location>
        <begin position="2"/>
        <end position="75"/>
    </location>
</feature>
<name>A0A1T3P8I1_9ACTN</name>
<dbReference type="InterPro" id="IPR036388">
    <property type="entry name" value="WH-like_DNA-bd_sf"/>
</dbReference>
<gene>
    <name evidence="2" type="ORF">B4N89_30060</name>
</gene>
<comment type="caution">
    <text evidence="2">The sequence shown here is derived from an EMBL/GenBank/DDBJ whole genome shotgun (WGS) entry which is preliminary data.</text>
</comment>
<dbReference type="InterPro" id="IPR005149">
    <property type="entry name" value="Tscrpt_reg_PadR_N"/>
</dbReference>
<dbReference type="EMBL" id="MWQN01000001">
    <property type="protein sequence ID" value="OPC85416.1"/>
    <property type="molecule type" value="Genomic_DNA"/>
</dbReference>